<keyword evidence="1" id="KW-0547">Nucleotide-binding</keyword>
<proteinExistence type="predicted"/>
<dbReference type="Gene3D" id="3.30.1330.150">
    <property type="match status" value="1"/>
</dbReference>
<dbReference type="EMBL" id="JAOQKC010000012">
    <property type="protein sequence ID" value="MCU6697253.1"/>
    <property type="molecule type" value="Genomic_DNA"/>
</dbReference>
<evidence type="ECO:0000259" key="3">
    <source>
        <dbReference type="SMART" id="SM00864"/>
    </source>
</evidence>
<dbReference type="SUPFAM" id="SSF52490">
    <property type="entry name" value="Tubulin nucleotide-binding domain-like"/>
    <property type="match status" value="1"/>
</dbReference>
<keyword evidence="2" id="KW-0342">GTP-binding</keyword>
<dbReference type="Pfam" id="PF00091">
    <property type="entry name" value="Tubulin"/>
    <property type="match status" value="1"/>
</dbReference>
<feature type="domain" description="Tubulin/FtsZ GTPase" evidence="3">
    <location>
        <begin position="3"/>
        <end position="190"/>
    </location>
</feature>
<reference evidence="4 5" key="1">
    <citation type="journal article" date="2021" name="ISME Commun">
        <title>Automated analysis of genomic sequences facilitates high-throughput and comprehensive description of bacteria.</title>
        <authorList>
            <person name="Hitch T.C.A."/>
        </authorList>
    </citation>
    <scope>NUCLEOTIDE SEQUENCE [LARGE SCALE GENOMIC DNA]</scope>
    <source>
        <strain evidence="4 5">Sanger_04</strain>
    </source>
</reference>
<evidence type="ECO:0000256" key="2">
    <source>
        <dbReference type="ARBA" id="ARBA00023134"/>
    </source>
</evidence>
<evidence type="ECO:0000313" key="5">
    <source>
        <dbReference type="Proteomes" id="UP001652461"/>
    </source>
</evidence>
<gene>
    <name evidence="4" type="ORF">OCV63_10130</name>
</gene>
<dbReference type="PROSITE" id="PS00227">
    <property type="entry name" value="TUBULIN"/>
    <property type="match status" value="1"/>
</dbReference>
<comment type="caution">
    <text evidence="4">The sequence shown here is derived from an EMBL/GenBank/DDBJ whole genome shotgun (WGS) entry which is preliminary data.</text>
</comment>
<organism evidence="4 5">
    <name type="scientific">Laedolimicola ammoniilytica</name>
    <dbReference type="NCBI Taxonomy" id="2981771"/>
    <lineage>
        <taxon>Bacteria</taxon>
        <taxon>Bacillati</taxon>
        <taxon>Bacillota</taxon>
        <taxon>Clostridia</taxon>
        <taxon>Lachnospirales</taxon>
        <taxon>Lachnospiraceae</taxon>
        <taxon>Laedolimicola</taxon>
    </lineage>
</organism>
<dbReference type="InterPro" id="IPR036525">
    <property type="entry name" value="Tubulin/FtsZ_GTPase_sf"/>
</dbReference>
<dbReference type="InterPro" id="IPR003008">
    <property type="entry name" value="Tubulin_FtsZ_GTPase"/>
</dbReference>
<dbReference type="Proteomes" id="UP001652461">
    <property type="component" value="Unassembled WGS sequence"/>
</dbReference>
<dbReference type="SMART" id="SM00864">
    <property type="entry name" value="Tubulin"/>
    <property type="match status" value="1"/>
</dbReference>
<protein>
    <recommendedName>
        <fullName evidence="3">Tubulin/FtsZ GTPase domain-containing protein</fullName>
    </recommendedName>
</protein>
<evidence type="ECO:0000256" key="1">
    <source>
        <dbReference type="ARBA" id="ARBA00022741"/>
    </source>
</evidence>
<evidence type="ECO:0000313" key="4">
    <source>
        <dbReference type="EMBL" id="MCU6697253.1"/>
    </source>
</evidence>
<accession>A0ABT2RYA4</accession>
<dbReference type="InterPro" id="IPR017975">
    <property type="entry name" value="Tubulin_CS"/>
</dbReference>
<keyword evidence="5" id="KW-1185">Reference proteome</keyword>
<dbReference type="RefSeq" id="WP_262670785.1">
    <property type="nucleotide sequence ID" value="NZ_JAOQKC010000012.1"/>
</dbReference>
<name>A0ABT2RYA4_9FIRM</name>
<sequence>MAIGQAGGNIGALLEKRGHDVFFLNTSEEDLNLLSNSLHKYHLKGGEGCNKDRNKAKKLLAANVDEVLRQVQDVIRQKIVFVIFSSGGGTGSGMGPLMVELLQQECAKQAGAVVVLPGHTETVKAHCNAYECAKELADIQDMAATFFLDNDTRPNKLRINEVFVELFESFLKVPEHTSVRGNIDRAEVKEMLTTSGAAVIQKLVKQESTTAKLIDSLHKSIFAPYEQDKAIRYIALSAAGDIQTEALEREFGVVLDAFQTYDAPATVCCLSGLSYPFTRILEIRDKVKENQSAILESAKAVTVNKLSEDIDLFGGLSKPEPVRKTSSRDLLKKYL</sequence>
<dbReference type="Gene3D" id="3.40.50.1440">
    <property type="entry name" value="Tubulin/FtsZ, GTPase domain"/>
    <property type="match status" value="1"/>
</dbReference>